<feature type="transmembrane region" description="Helical" evidence="11">
    <location>
        <begin position="129"/>
        <end position="152"/>
    </location>
</feature>
<evidence type="ECO:0000256" key="2">
    <source>
        <dbReference type="ARBA" id="ARBA00022475"/>
    </source>
</evidence>
<reference evidence="14" key="2">
    <citation type="journal article" date="2013" name="Nat. Genet.">
        <title>The genome of the platyfish, Xiphophorus maculatus, provides insights into evolutionary adaptation and several complex traits.</title>
        <authorList>
            <person name="Schartl M."/>
            <person name="Walter R.B."/>
            <person name="Shen Y."/>
            <person name="Garcia T."/>
            <person name="Catchen J."/>
            <person name="Amores A."/>
            <person name="Braasch I."/>
            <person name="Chalopin D."/>
            <person name="Volff J.N."/>
            <person name="Lesch K.P."/>
            <person name="Bisazza A."/>
            <person name="Minx P."/>
            <person name="Hillier L."/>
            <person name="Wilson R.K."/>
            <person name="Fuerstenberg S."/>
            <person name="Boore J."/>
            <person name="Searle S."/>
            <person name="Postlethwait J.H."/>
            <person name="Warren W.C."/>
        </authorList>
    </citation>
    <scope>NUCLEOTIDE SEQUENCE [LARGE SCALE GENOMIC DNA]</scope>
    <source>
        <strain evidence="14">JP 163 A</strain>
    </source>
</reference>
<dbReference type="PANTHER" id="PTHR24234">
    <property type="entry name" value="LYSOPHOSPHATIDIC ACID RECEPTOR 5/SPHINGOSYLPHOSPHORYLCHOLINE RECEPTOR"/>
    <property type="match status" value="1"/>
</dbReference>
<keyword evidence="10" id="KW-0807">Transducer</keyword>
<accession>A0A3B5QRB8</accession>
<evidence type="ECO:0000256" key="7">
    <source>
        <dbReference type="ARBA" id="ARBA00023157"/>
    </source>
</evidence>
<feature type="transmembrane region" description="Helical" evidence="11">
    <location>
        <begin position="202"/>
        <end position="221"/>
    </location>
</feature>
<evidence type="ECO:0000256" key="6">
    <source>
        <dbReference type="ARBA" id="ARBA00023136"/>
    </source>
</evidence>
<dbReference type="GO" id="GO:0004930">
    <property type="term" value="F:G protein-coupled receptor activity"/>
    <property type="evidence" value="ECO:0007669"/>
    <property type="project" value="UniProtKB-KW"/>
</dbReference>
<evidence type="ECO:0000256" key="4">
    <source>
        <dbReference type="ARBA" id="ARBA00022989"/>
    </source>
</evidence>
<dbReference type="AlphaFoldDB" id="A0A3B5QRB8"/>
<evidence type="ECO:0000313" key="13">
    <source>
        <dbReference type="Ensembl" id="ENSXMAP00000032790.1"/>
    </source>
</evidence>
<organism evidence="13 14">
    <name type="scientific">Xiphophorus maculatus</name>
    <name type="common">Southern platyfish</name>
    <name type="synonym">Platypoecilus maculatus</name>
    <dbReference type="NCBI Taxonomy" id="8083"/>
    <lineage>
        <taxon>Eukaryota</taxon>
        <taxon>Metazoa</taxon>
        <taxon>Chordata</taxon>
        <taxon>Craniata</taxon>
        <taxon>Vertebrata</taxon>
        <taxon>Euteleostomi</taxon>
        <taxon>Actinopterygii</taxon>
        <taxon>Neopterygii</taxon>
        <taxon>Teleostei</taxon>
        <taxon>Neoteleostei</taxon>
        <taxon>Acanthomorphata</taxon>
        <taxon>Ovalentaria</taxon>
        <taxon>Atherinomorphae</taxon>
        <taxon>Cyprinodontiformes</taxon>
        <taxon>Poeciliidae</taxon>
        <taxon>Poeciliinae</taxon>
        <taxon>Xiphophorus</taxon>
    </lineage>
</organism>
<keyword evidence="3 11" id="KW-0812">Transmembrane</keyword>
<evidence type="ECO:0000256" key="8">
    <source>
        <dbReference type="ARBA" id="ARBA00023170"/>
    </source>
</evidence>
<evidence type="ECO:0000256" key="5">
    <source>
        <dbReference type="ARBA" id="ARBA00023040"/>
    </source>
</evidence>
<feature type="transmembrane region" description="Helical" evidence="11">
    <location>
        <begin position="93"/>
        <end position="117"/>
    </location>
</feature>
<dbReference type="InParanoid" id="A0A3B5QRB8"/>
<keyword evidence="5" id="KW-0297">G-protein coupled receptor</keyword>
<evidence type="ECO:0000259" key="12">
    <source>
        <dbReference type="PROSITE" id="PS50262"/>
    </source>
</evidence>
<keyword evidence="4 11" id="KW-1133">Transmembrane helix</keyword>
<dbReference type="Gene3D" id="1.20.1070.10">
    <property type="entry name" value="Rhodopsin 7-helix transmembrane proteins"/>
    <property type="match status" value="1"/>
</dbReference>
<evidence type="ECO:0000256" key="9">
    <source>
        <dbReference type="ARBA" id="ARBA00023180"/>
    </source>
</evidence>
<keyword evidence="6 11" id="KW-0472">Membrane</keyword>
<sequence length="304" mass="34666">MNSTLLSCSSNSSVEQNMYPTVYSLFFIVGFPANCLSLFVAWKLALQGNNMAVYLVSLCVSDLLYTVTLPVWIGMAQRWNVSDQLCGVMYLIMYNSFYVGSGLLCCISVDHYLAVVYPLHFHWVREVRAAVLLSAAVWLLEIFLHIVLLHHMGALQSFNLCHQPMPLTWKDVDVALVRVVLSFLFPLVVMTRSVLEEERRKVRLLLLTYVASFVPYQTVMFLRVVLEPGACGWASGLRDPYLVTVAMTTLNSTLDPIIYCLIDESAKREILRVINRGRSFIKRATRIQYTLFFCHYSQLTLYNG</sequence>
<protein>
    <submittedName>
        <fullName evidence="13">Ovarian cancer G-protein coupled receptor 1-like</fullName>
    </submittedName>
</protein>
<evidence type="ECO:0000256" key="10">
    <source>
        <dbReference type="ARBA" id="ARBA00023224"/>
    </source>
</evidence>
<comment type="subcellular location">
    <subcellularLocation>
        <location evidence="1">Cell membrane</location>
        <topology evidence="1">Multi-pass membrane protein</topology>
    </subcellularLocation>
</comment>
<feature type="domain" description="G-protein coupled receptors family 1 profile" evidence="12">
    <location>
        <begin position="33"/>
        <end position="259"/>
    </location>
</feature>
<dbReference type="PROSITE" id="PS50262">
    <property type="entry name" value="G_PROTEIN_RECEP_F1_2"/>
    <property type="match status" value="1"/>
</dbReference>
<evidence type="ECO:0000313" key="14">
    <source>
        <dbReference type="Proteomes" id="UP000002852"/>
    </source>
</evidence>
<feature type="transmembrane region" description="Helical" evidence="11">
    <location>
        <begin position="20"/>
        <end position="40"/>
    </location>
</feature>
<feature type="transmembrane region" description="Helical" evidence="11">
    <location>
        <begin position="241"/>
        <end position="262"/>
    </location>
</feature>
<reference evidence="13" key="3">
    <citation type="submission" date="2025-08" db="UniProtKB">
        <authorList>
            <consortium name="Ensembl"/>
        </authorList>
    </citation>
    <scope>IDENTIFICATION</scope>
    <source>
        <strain evidence="13">JP 163 A</strain>
    </source>
</reference>
<evidence type="ECO:0000256" key="1">
    <source>
        <dbReference type="ARBA" id="ARBA00004651"/>
    </source>
</evidence>
<evidence type="ECO:0000256" key="3">
    <source>
        <dbReference type="ARBA" id="ARBA00022692"/>
    </source>
</evidence>
<keyword evidence="8" id="KW-0675">Receptor</keyword>
<dbReference type="InterPro" id="IPR017452">
    <property type="entry name" value="GPCR_Rhodpsn_7TM"/>
</dbReference>
<name>A0A3B5QRB8_XIPMA</name>
<dbReference type="Ensembl" id="ENSXMAT00000032832.1">
    <property type="protein sequence ID" value="ENSXMAP00000032790.1"/>
    <property type="gene ID" value="ENSXMAG00000023745.1"/>
</dbReference>
<reference evidence="13" key="4">
    <citation type="submission" date="2025-09" db="UniProtKB">
        <authorList>
            <consortium name="Ensembl"/>
        </authorList>
    </citation>
    <scope>IDENTIFICATION</scope>
    <source>
        <strain evidence="13">JP 163 A</strain>
    </source>
</reference>
<dbReference type="Proteomes" id="UP000002852">
    <property type="component" value="Unassembled WGS sequence"/>
</dbReference>
<reference evidence="14" key="1">
    <citation type="submission" date="2012-01" db="EMBL/GenBank/DDBJ databases">
        <authorList>
            <person name="Walter R."/>
            <person name="Schartl M."/>
            <person name="Warren W."/>
        </authorList>
    </citation>
    <scope>NUCLEOTIDE SEQUENCE [LARGE SCALE GENOMIC DNA]</scope>
    <source>
        <strain evidence="14">JP 163 A</strain>
    </source>
</reference>
<dbReference type="PRINTS" id="PR00237">
    <property type="entry name" value="GPCRRHODOPSN"/>
</dbReference>
<keyword evidence="9" id="KW-0325">Glycoprotein</keyword>
<keyword evidence="2" id="KW-1003">Cell membrane</keyword>
<proteinExistence type="predicted"/>
<dbReference type="Pfam" id="PF00001">
    <property type="entry name" value="7tm_1"/>
    <property type="match status" value="1"/>
</dbReference>
<keyword evidence="7" id="KW-1015">Disulfide bond</keyword>
<dbReference type="OMA" id="VIMYNSF"/>
<dbReference type="GeneTree" id="ENSGT00950000183136"/>
<dbReference type="PANTHER" id="PTHR24234:SF10">
    <property type="entry name" value="G-PROTEIN COUPLED RECEPTOR 4"/>
    <property type="match status" value="1"/>
</dbReference>
<feature type="transmembrane region" description="Helical" evidence="11">
    <location>
        <begin position="172"/>
        <end position="190"/>
    </location>
</feature>
<dbReference type="InterPro" id="IPR000276">
    <property type="entry name" value="GPCR_Rhodpsn"/>
</dbReference>
<dbReference type="GO" id="GO:0005886">
    <property type="term" value="C:plasma membrane"/>
    <property type="evidence" value="ECO:0007669"/>
    <property type="project" value="UniProtKB-SubCell"/>
</dbReference>
<feature type="transmembrane region" description="Helical" evidence="11">
    <location>
        <begin position="52"/>
        <end position="73"/>
    </location>
</feature>
<dbReference type="SUPFAM" id="SSF81321">
    <property type="entry name" value="Family A G protein-coupled receptor-like"/>
    <property type="match status" value="1"/>
</dbReference>
<evidence type="ECO:0000256" key="11">
    <source>
        <dbReference type="SAM" id="Phobius"/>
    </source>
</evidence>
<keyword evidence="14" id="KW-1185">Reference proteome</keyword>